<dbReference type="InterPro" id="IPR001930">
    <property type="entry name" value="Peptidase_M1"/>
</dbReference>
<dbReference type="GO" id="GO:0042277">
    <property type="term" value="F:peptide binding"/>
    <property type="evidence" value="ECO:0007669"/>
    <property type="project" value="TreeGrafter"/>
</dbReference>
<evidence type="ECO:0000256" key="20">
    <source>
        <dbReference type="ARBA" id="ARBA00023180"/>
    </source>
</evidence>
<name>A0A5N4AXI7_PHOPY</name>
<evidence type="ECO:0000256" key="10">
    <source>
        <dbReference type="ARBA" id="ARBA00022670"/>
    </source>
</evidence>
<keyword evidence="13" id="KW-0378">Hydrolase</keyword>
<dbReference type="InterPro" id="IPR050344">
    <property type="entry name" value="Peptidase_M1_aminopeptidases"/>
</dbReference>
<dbReference type="SUPFAM" id="SSF55486">
    <property type="entry name" value="Metalloproteases ('zincins'), catalytic domain"/>
    <property type="match status" value="1"/>
</dbReference>
<organism evidence="27 28">
    <name type="scientific">Photinus pyralis</name>
    <name type="common">Common eastern firefly</name>
    <name type="synonym">Lampyris pyralis</name>
    <dbReference type="NCBI Taxonomy" id="7054"/>
    <lineage>
        <taxon>Eukaryota</taxon>
        <taxon>Metazoa</taxon>
        <taxon>Ecdysozoa</taxon>
        <taxon>Arthropoda</taxon>
        <taxon>Hexapoda</taxon>
        <taxon>Insecta</taxon>
        <taxon>Pterygota</taxon>
        <taxon>Neoptera</taxon>
        <taxon>Endopterygota</taxon>
        <taxon>Coleoptera</taxon>
        <taxon>Polyphaga</taxon>
        <taxon>Elateriformia</taxon>
        <taxon>Elateroidea</taxon>
        <taxon>Lampyridae</taxon>
        <taxon>Lampyrinae</taxon>
        <taxon>Photinus</taxon>
    </lineage>
</organism>
<dbReference type="Gene3D" id="1.25.50.20">
    <property type="match status" value="1"/>
</dbReference>
<dbReference type="PANTHER" id="PTHR11533:SF276">
    <property type="entry name" value="GLUTAMYL AMINOPEPTIDASE"/>
    <property type="match status" value="1"/>
</dbReference>
<evidence type="ECO:0000256" key="13">
    <source>
        <dbReference type="ARBA" id="ARBA00022801"/>
    </source>
</evidence>
<dbReference type="GO" id="GO:0005615">
    <property type="term" value="C:extracellular space"/>
    <property type="evidence" value="ECO:0007669"/>
    <property type="project" value="TreeGrafter"/>
</dbReference>
<reference evidence="27 28" key="1">
    <citation type="journal article" date="2018" name="Elife">
        <title>Firefly genomes illuminate parallel origins of bioluminescence in beetles.</title>
        <authorList>
            <person name="Fallon T.R."/>
            <person name="Lower S.E."/>
            <person name="Chang C.H."/>
            <person name="Bessho-Uehara M."/>
            <person name="Martin G.J."/>
            <person name="Bewick A.J."/>
            <person name="Behringer M."/>
            <person name="Debat H.J."/>
            <person name="Wong I."/>
            <person name="Day J.C."/>
            <person name="Suvorov A."/>
            <person name="Silva C.J."/>
            <person name="Stanger-Hall K.F."/>
            <person name="Hall D.W."/>
            <person name="Schmitz R.J."/>
            <person name="Nelson D.R."/>
            <person name="Lewis S.M."/>
            <person name="Shigenobu S."/>
            <person name="Bybee S.M."/>
            <person name="Larracuente A.M."/>
            <person name="Oba Y."/>
            <person name="Weng J.K."/>
        </authorList>
    </citation>
    <scope>NUCLEOTIDE SEQUENCE [LARGE SCALE GENOMIC DNA]</scope>
    <source>
        <strain evidence="27">1611_PpyrPB1</strain>
        <tissue evidence="27">Whole body</tissue>
    </source>
</reference>
<comment type="subunit">
    <text evidence="5">Homodimer; disulfide-linked.</text>
</comment>
<evidence type="ECO:0000256" key="3">
    <source>
        <dbReference type="ARBA" id="ARBA00004609"/>
    </source>
</evidence>
<evidence type="ECO:0000256" key="17">
    <source>
        <dbReference type="ARBA" id="ARBA00023049"/>
    </source>
</evidence>
<dbReference type="Proteomes" id="UP000327044">
    <property type="component" value="Unassembled WGS sequence"/>
</dbReference>
<dbReference type="Pfam" id="PF11838">
    <property type="entry name" value="ERAP1_C"/>
    <property type="match status" value="1"/>
</dbReference>
<dbReference type="Pfam" id="PF01433">
    <property type="entry name" value="Peptidase_M1"/>
    <property type="match status" value="1"/>
</dbReference>
<dbReference type="InParanoid" id="A0A5N4AXI7"/>
<evidence type="ECO:0000256" key="4">
    <source>
        <dbReference type="ARBA" id="ARBA00010136"/>
    </source>
</evidence>
<proteinExistence type="inferred from homology"/>
<dbReference type="FunFam" id="1.25.50.20:FF:000001">
    <property type="entry name" value="Aminopeptidase"/>
    <property type="match status" value="1"/>
</dbReference>
<feature type="binding site" evidence="23">
    <location>
        <position position="138"/>
    </location>
    <ligand>
        <name>Zn(2+)</name>
        <dbReference type="ChEBI" id="CHEBI:29105"/>
        <note>catalytic</note>
    </ligand>
</feature>
<dbReference type="GO" id="GO:0004230">
    <property type="term" value="F:glutamyl aminopeptidase activity"/>
    <property type="evidence" value="ECO:0007669"/>
    <property type="project" value="UniProtKB-EC"/>
</dbReference>
<evidence type="ECO:0000259" key="26">
    <source>
        <dbReference type="Pfam" id="PF11838"/>
    </source>
</evidence>
<dbReference type="FunFam" id="1.10.390.10:FF:000016">
    <property type="entry name" value="Glutamyl aminopeptidase"/>
    <property type="match status" value="1"/>
</dbReference>
<keyword evidence="11" id="KW-0812">Transmembrane</keyword>
<dbReference type="GO" id="GO:0043171">
    <property type="term" value="P:peptide catabolic process"/>
    <property type="evidence" value="ECO:0007669"/>
    <property type="project" value="TreeGrafter"/>
</dbReference>
<dbReference type="PRINTS" id="PR00756">
    <property type="entry name" value="ALADIPTASE"/>
</dbReference>
<keyword evidence="14 23" id="KW-0862">Zinc</keyword>
<feature type="binding site" evidence="23">
    <location>
        <position position="142"/>
    </location>
    <ligand>
        <name>Zn(2+)</name>
        <dbReference type="ChEBI" id="CHEBI:29105"/>
        <note>catalytic</note>
    </ligand>
</feature>
<keyword evidence="8" id="KW-1003">Cell membrane</keyword>
<dbReference type="GO" id="GO:0005737">
    <property type="term" value="C:cytoplasm"/>
    <property type="evidence" value="ECO:0007669"/>
    <property type="project" value="TreeGrafter"/>
</dbReference>
<dbReference type="GO" id="GO:0005886">
    <property type="term" value="C:plasma membrane"/>
    <property type="evidence" value="ECO:0007669"/>
    <property type="project" value="UniProtKB-SubCell"/>
</dbReference>
<keyword evidence="20" id="KW-0325">Glycoprotein</keyword>
<dbReference type="Gene3D" id="2.60.40.1910">
    <property type="match status" value="1"/>
</dbReference>
<dbReference type="InterPro" id="IPR034016">
    <property type="entry name" value="M1_APN-typ"/>
</dbReference>
<feature type="domain" description="ERAP1-like C-terminal" evidence="26">
    <location>
        <begin position="365"/>
        <end position="684"/>
    </location>
</feature>
<keyword evidence="10" id="KW-0645">Protease</keyword>
<dbReference type="EC" id="3.4.11.7" evidence="6"/>
<keyword evidence="19" id="KW-1015">Disulfide bond</keyword>
<protein>
    <recommendedName>
        <fullName evidence="6">glutamyl aminopeptidase</fullName>
        <ecNumber evidence="6">3.4.11.7</ecNumber>
    </recommendedName>
</protein>
<dbReference type="InterPro" id="IPR014782">
    <property type="entry name" value="Peptidase_M1_dom"/>
</dbReference>
<evidence type="ECO:0000256" key="1">
    <source>
        <dbReference type="ARBA" id="ARBA00001703"/>
    </source>
</evidence>
<evidence type="ECO:0000256" key="22">
    <source>
        <dbReference type="PIRSR" id="PIRSR634016-1"/>
    </source>
</evidence>
<dbReference type="InterPro" id="IPR024571">
    <property type="entry name" value="ERAP1-like_C_dom"/>
</dbReference>
<dbReference type="GO" id="GO:0098552">
    <property type="term" value="C:side of membrane"/>
    <property type="evidence" value="ECO:0007669"/>
    <property type="project" value="UniProtKB-KW"/>
</dbReference>
<dbReference type="CDD" id="cd09601">
    <property type="entry name" value="M1_APN-Q_like"/>
    <property type="match status" value="1"/>
</dbReference>
<feature type="site" description="Transition state stabilizer" evidence="24">
    <location>
        <position position="224"/>
    </location>
</feature>
<dbReference type="GO" id="GO:0006508">
    <property type="term" value="P:proteolysis"/>
    <property type="evidence" value="ECO:0007669"/>
    <property type="project" value="UniProtKB-KW"/>
</dbReference>
<evidence type="ECO:0000313" key="27">
    <source>
        <dbReference type="EMBL" id="KAB0802036.1"/>
    </source>
</evidence>
<sequence>MRQTSEIATEGGVMVDFEESKEMSTYLACFIVCDFEHTKSVIEANIGEKIPLKVFATRAQVKNTQFALNSTVNIMKYFIEYFDIPYPLPKLDLIAIPDFVSGAMEHWGLVTFRETSLLYDEEKSSSGNKQRVVEVVAHELAHSWFGNLVTMNWWNDLWLNEGFASYIETKGMAHVYPEWDMMDQFLIDTMHSVLSLDATPSSHPIVQTVVTPDQITEIFDSITYDKGASLLRMLDNAITEETFRKGVKEYLLKYRYGNAVTQYLWDELQKLVPKDVSITDIMGTWTVQMGYPILTVTDEGKEYVLTQKRFLKDYSNTVAKSSPYGYKWSVPVTFVTDLAPKKAETRWFKHDQPNIKITKPPGIKWIKFNHDQVGYYRVNYTPDHWKLLAANMAQMTTSDKAHLLEESFSIAESGDLSYDIPLQLTSYLQKEFHYVLWSIGAGKIGSLRKYLIDSPDYNEYLKYRSKLVFNAYKSIGWLESAQDTHLKRRVRSIILSFACQSGIADCLTTAKTKFDLWLKDPAKNPVSQELRNIVYHYGMEGGGKDEWFNLLNLYKKEIDANEKLKMLEALAAVKETWLLQHLIQLGTIEGEGQLIRSQDYFTMLGYISSNPIGTSIVWNYVRENWKYLEERFGLNERYLGRLIPTITSSFTMNLQLQEMETFFAANPNAGAGALARKQALTNVKNNIKWVRSNRNSVISWLKKHNSQ</sequence>
<evidence type="ECO:0000313" key="28">
    <source>
        <dbReference type="Proteomes" id="UP000327044"/>
    </source>
</evidence>
<evidence type="ECO:0000256" key="14">
    <source>
        <dbReference type="ARBA" id="ARBA00022833"/>
    </source>
</evidence>
<evidence type="ECO:0000256" key="16">
    <source>
        <dbReference type="ARBA" id="ARBA00022989"/>
    </source>
</evidence>
<evidence type="ECO:0000256" key="11">
    <source>
        <dbReference type="ARBA" id="ARBA00022692"/>
    </source>
</evidence>
<dbReference type="GO" id="GO:0070006">
    <property type="term" value="F:metalloaminopeptidase activity"/>
    <property type="evidence" value="ECO:0007669"/>
    <property type="project" value="TreeGrafter"/>
</dbReference>
<evidence type="ECO:0000256" key="15">
    <source>
        <dbReference type="ARBA" id="ARBA00022837"/>
    </source>
</evidence>
<evidence type="ECO:0000256" key="24">
    <source>
        <dbReference type="PIRSR" id="PIRSR634016-4"/>
    </source>
</evidence>
<keyword evidence="15" id="KW-0106">Calcium</keyword>
<keyword evidence="18" id="KW-0472">Membrane</keyword>
<keyword evidence="7" id="KW-0031">Aminopeptidase</keyword>
<dbReference type="FunCoup" id="A0A5N4AXI7">
    <property type="interactions" value="649"/>
</dbReference>
<evidence type="ECO:0000256" key="6">
    <source>
        <dbReference type="ARBA" id="ARBA00012567"/>
    </source>
</evidence>
<comment type="caution">
    <text evidence="27">The sequence shown here is derived from an EMBL/GenBank/DDBJ whole genome shotgun (WGS) entry which is preliminary data.</text>
</comment>
<keyword evidence="28" id="KW-1185">Reference proteome</keyword>
<dbReference type="AlphaFoldDB" id="A0A5N4AXI7"/>
<keyword evidence="17" id="KW-0482">Metalloprotease</keyword>
<feature type="binding site" evidence="23">
    <location>
        <position position="161"/>
    </location>
    <ligand>
        <name>Zn(2+)</name>
        <dbReference type="ChEBI" id="CHEBI:29105"/>
        <note>catalytic</note>
    </ligand>
</feature>
<keyword evidence="12 23" id="KW-0479">Metal-binding</keyword>
<evidence type="ECO:0000256" key="23">
    <source>
        <dbReference type="PIRSR" id="PIRSR634016-3"/>
    </source>
</evidence>
<dbReference type="GO" id="GO:0008270">
    <property type="term" value="F:zinc ion binding"/>
    <property type="evidence" value="ECO:0007669"/>
    <property type="project" value="InterPro"/>
</dbReference>
<evidence type="ECO:0000256" key="7">
    <source>
        <dbReference type="ARBA" id="ARBA00022438"/>
    </source>
</evidence>
<dbReference type="EMBL" id="VVIM01000002">
    <property type="protein sequence ID" value="KAB0802036.1"/>
    <property type="molecule type" value="Genomic_DNA"/>
</dbReference>
<dbReference type="FunFam" id="2.60.40.1910:FF:000003">
    <property type="entry name" value="Aminopeptidase"/>
    <property type="match status" value="1"/>
</dbReference>
<dbReference type="PANTHER" id="PTHR11533">
    <property type="entry name" value="PROTEASE M1 ZINC METALLOPROTEASE"/>
    <property type="match status" value="1"/>
</dbReference>
<evidence type="ECO:0000256" key="18">
    <source>
        <dbReference type="ARBA" id="ARBA00023136"/>
    </source>
</evidence>
<evidence type="ECO:0000256" key="12">
    <source>
        <dbReference type="ARBA" id="ARBA00022723"/>
    </source>
</evidence>
<comment type="cofactor">
    <cofactor evidence="23">
        <name>Zn(2+)</name>
        <dbReference type="ChEBI" id="CHEBI:29105"/>
    </cofactor>
    <text evidence="23">Binds 1 zinc ion per subunit.</text>
</comment>
<keyword evidence="21" id="KW-0449">Lipoprotein</keyword>
<evidence type="ECO:0000256" key="9">
    <source>
        <dbReference type="ARBA" id="ARBA00022622"/>
    </source>
</evidence>
<comment type="subcellular location">
    <subcellularLocation>
        <location evidence="3">Cell membrane</location>
        <topology evidence="3">Lipid-anchor</topology>
        <topology evidence="3">GPI-anchor</topology>
    </subcellularLocation>
    <subcellularLocation>
        <location evidence="2">Cell membrane</location>
        <topology evidence="2">Single-pass type II membrane protein</topology>
    </subcellularLocation>
</comment>
<comment type="similarity">
    <text evidence="4">Belongs to the peptidase M1 family.</text>
</comment>
<dbReference type="InterPro" id="IPR027268">
    <property type="entry name" value="Peptidase_M4/M1_CTD_sf"/>
</dbReference>
<feature type="active site" description="Proton acceptor" evidence="22">
    <location>
        <position position="139"/>
    </location>
</feature>
<gene>
    <name evidence="27" type="ORF">PPYR_04222</name>
</gene>
<dbReference type="Gene3D" id="1.10.390.10">
    <property type="entry name" value="Neutral Protease Domain 2"/>
    <property type="match status" value="1"/>
</dbReference>
<evidence type="ECO:0000259" key="25">
    <source>
        <dbReference type="Pfam" id="PF01433"/>
    </source>
</evidence>
<evidence type="ECO:0000256" key="5">
    <source>
        <dbReference type="ARBA" id="ARBA00011748"/>
    </source>
</evidence>
<keyword evidence="16" id="KW-1133">Transmembrane helix</keyword>
<accession>A0A5N4AXI7</accession>
<evidence type="ECO:0000256" key="19">
    <source>
        <dbReference type="ARBA" id="ARBA00023157"/>
    </source>
</evidence>
<keyword evidence="9" id="KW-0336">GPI-anchor</keyword>
<feature type="domain" description="Peptidase M1 membrane alanine aminopeptidase" evidence="25">
    <location>
        <begin position="66"/>
        <end position="285"/>
    </location>
</feature>
<comment type="catalytic activity">
    <reaction evidence="1">
        <text>Release of N-terminal glutamate (and to a lesser extent aspartate) from a peptide.</text>
        <dbReference type="EC" id="3.4.11.7"/>
    </reaction>
</comment>
<evidence type="ECO:0000256" key="2">
    <source>
        <dbReference type="ARBA" id="ARBA00004401"/>
    </source>
</evidence>
<evidence type="ECO:0000256" key="8">
    <source>
        <dbReference type="ARBA" id="ARBA00022475"/>
    </source>
</evidence>
<evidence type="ECO:0000256" key="21">
    <source>
        <dbReference type="ARBA" id="ARBA00023288"/>
    </source>
</evidence>